<accession>A0A854Q9Z5</accession>
<feature type="domain" description="YrdC-like" evidence="2">
    <location>
        <begin position="16"/>
        <end position="208"/>
    </location>
</feature>
<dbReference type="Gene3D" id="3.90.870.10">
    <property type="entry name" value="DHBP synthase"/>
    <property type="match status" value="1"/>
</dbReference>
<dbReference type="SUPFAM" id="SSF55821">
    <property type="entry name" value="YrdC/RibB"/>
    <property type="match status" value="1"/>
</dbReference>
<dbReference type="InterPro" id="IPR006070">
    <property type="entry name" value="Sua5-like_dom"/>
</dbReference>
<dbReference type="EMBL" id="AMKT01000044">
    <property type="protein sequence ID" value="OXG20797.1"/>
    <property type="molecule type" value="Genomic_DNA"/>
</dbReference>
<evidence type="ECO:0000313" key="3">
    <source>
        <dbReference type="EMBL" id="OXG20797.1"/>
    </source>
</evidence>
<protein>
    <recommendedName>
        <fullName evidence="1">Threonylcarbamoyl-AMP synthase</fullName>
    </recommendedName>
</protein>
<dbReference type="GO" id="GO:0003725">
    <property type="term" value="F:double-stranded RNA binding"/>
    <property type="evidence" value="ECO:0007669"/>
    <property type="project" value="InterPro"/>
</dbReference>
<dbReference type="OrthoDB" id="4664297at2759"/>
<dbReference type="AlphaFoldDB" id="A0A854Q9Z5"/>
<comment type="caution">
    <text evidence="3">The sequence shown here is derived from an EMBL/GenBank/DDBJ whole genome shotgun (WGS) entry which is preliminary data.</text>
</comment>
<evidence type="ECO:0000259" key="2">
    <source>
        <dbReference type="PROSITE" id="PS51163"/>
    </source>
</evidence>
<sequence length="346" mass="38593">MAPRIIPNPGNAPNVSHDAREAYETLKSGGVIIAPTDEGIQRIFAAKDRRQGHNIGIIGTYQQHREIHVLPESKFELTRVLTEDMGMIVGIIAKFDSQNLHPRLAALDRATLSQVTKGDMVSIAVPEGPFLRELGRLCDTDPQGLLMFGTSANLTGQGQRFRVEDIEPPVLAHVDLVVDYGLQKWHIYGRGGVNFDAENMKVLRMGAGGSGAWDQGVANWGIDRFNQRMAMIGNKRISIRTLGQMRIFLFKFAEKEDSDVAGRYCCLGRWPEGLWWLRSYKRAVEVIISDDILGALLYTVAGLAWYGKKKAERMTEGDFGNFVELARRDDERIAGLVLCLEIKAHT</sequence>
<dbReference type="PROSITE" id="PS51163">
    <property type="entry name" value="YRDC"/>
    <property type="match status" value="1"/>
</dbReference>
<name>A0A854Q9Z5_CRYNE</name>
<organism evidence="3 4">
    <name type="scientific">Cryptococcus neoformans Tu259-1</name>
    <dbReference type="NCBI Taxonomy" id="1230072"/>
    <lineage>
        <taxon>Eukaryota</taxon>
        <taxon>Fungi</taxon>
        <taxon>Dikarya</taxon>
        <taxon>Basidiomycota</taxon>
        <taxon>Agaricomycotina</taxon>
        <taxon>Tremellomycetes</taxon>
        <taxon>Tremellales</taxon>
        <taxon>Cryptococcaceae</taxon>
        <taxon>Cryptococcus</taxon>
        <taxon>Cryptococcus neoformans species complex</taxon>
    </lineage>
</organism>
<reference evidence="3 4" key="1">
    <citation type="submission" date="2017-06" db="EMBL/GenBank/DDBJ databases">
        <title>Global population genomics of the pathogenic fungus Cryptococcus neoformans var. grubii.</title>
        <authorList>
            <person name="Cuomo C."/>
            <person name="Litvintseva A."/>
            <person name="Chen Y."/>
            <person name="Young S."/>
            <person name="Zeng Q."/>
            <person name="Chapman S."/>
            <person name="Gujja S."/>
            <person name="Saif S."/>
            <person name="Birren B."/>
        </authorList>
    </citation>
    <scope>NUCLEOTIDE SEQUENCE [LARGE SCALE GENOMIC DNA]</scope>
    <source>
        <strain evidence="3 4">Tu259-1</strain>
    </source>
</reference>
<gene>
    <name evidence="3" type="ORF">C361_03775</name>
</gene>
<dbReference type="InterPro" id="IPR017945">
    <property type="entry name" value="DHBP_synth_RibB-like_a/b_dom"/>
</dbReference>
<proteinExistence type="predicted"/>
<evidence type="ECO:0000256" key="1">
    <source>
        <dbReference type="ARBA" id="ARBA00015492"/>
    </source>
</evidence>
<evidence type="ECO:0000313" key="4">
    <source>
        <dbReference type="Proteomes" id="UP000199727"/>
    </source>
</evidence>
<dbReference type="Proteomes" id="UP000199727">
    <property type="component" value="Unassembled WGS sequence"/>
</dbReference>